<dbReference type="Proteomes" id="UP000187465">
    <property type="component" value="Unassembled WGS sequence"/>
</dbReference>
<keyword evidence="5" id="KW-0411">Iron-sulfur</keyword>
<evidence type="ECO:0000313" key="8">
    <source>
        <dbReference type="Proteomes" id="UP000187465"/>
    </source>
</evidence>
<keyword evidence="2" id="KW-0949">S-adenosyl-L-methionine</keyword>
<dbReference type="Pfam" id="PF04055">
    <property type="entry name" value="Radical_SAM"/>
    <property type="match status" value="1"/>
</dbReference>
<sequence length="465" mass="53307">MIVNKYHLRYEFDEKNLVINTLTGAVDFFSAEMLDLLDSAESWELSNYPPELKEDDIEFLLRRGYIFENNEDKERRLNQASQIMNYDQFMHYIICPTYACNFRCTYCFEDHLLHESTRFITEEQIEHAFSAIDILHKESGMDKGLINLFGGEPLLPPAKNMVEKICEEAEKRNFIIGCNTNGYHLKAYADILERFRDCLSVMVSVDGPEEIHDSRRFLSGGQGTFQRIHQGVNELLNRNIPVMIRINIDQTNIKTVPELIKYYHQCGFFGHPSFSITFAPVTDHTCLGLSSTLMKGYEIAKSLIRHVPNFTELEKQKKIGLSPEMFRFFRTGMLLDPELQDRVGIISPQLVYCEATEGKTYAFGPDNNMYACPDLVGKSEYRIGQFSPVFTKEPVFDQWRNFNVLQIPKCKDCSAAMICGGGCAAQALSTYGDLDLPCCPDAKNMLGQYLHELQEEAAQYEEVKS</sequence>
<dbReference type="PANTHER" id="PTHR43273">
    <property type="entry name" value="ANAEROBIC SULFATASE-MATURATING ENZYME HOMOLOG ASLB-RELATED"/>
    <property type="match status" value="1"/>
</dbReference>
<evidence type="ECO:0000313" key="7">
    <source>
        <dbReference type="EMBL" id="OMD31014.1"/>
    </source>
</evidence>
<keyword evidence="4" id="KW-0408">Iron</keyword>
<dbReference type="RefSeq" id="WP_036682396.1">
    <property type="nucleotide sequence ID" value="NZ_CP009428.1"/>
</dbReference>
<comment type="cofactor">
    <cofactor evidence="1">
        <name>[4Fe-4S] cluster</name>
        <dbReference type="ChEBI" id="CHEBI:49883"/>
    </cofactor>
</comment>
<dbReference type="UniPathway" id="UPA00782"/>
<dbReference type="PROSITE" id="PS51918">
    <property type="entry name" value="RADICAL_SAM"/>
    <property type="match status" value="1"/>
</dbReference>
<evidence type="ECO:0000256" key="2">
    <source>
        <dbReference type="ARBA" id="ARBA00022691"/>
    </source>
</evidence>
<dbReference type="GO" id="GO:0016491">
    <property type="term" value="F:oxidoreductase activity"/>
    <property type="evidence" value="ECO:0007669"/>
    <property type="project" value="InterPro"/>
</dbReference>
<dbReference type="GeneID" id="31574389"/>
<keyword evidence="3" id="KW-0479">Metal-binding</keyword>
<organism evidence="7 8">
    <name type="scientific">Paenibacillus odorifer</name>
    <dbReference type="NCBI Taxonomy" id="189426"/>
    <lineage>
        <taxon>Bacteria</taxon>
        <taxon>Bacillati</taxon>
        <taxon>Bacillota</taxon>
        <taxon>Bacilli</taxon>
        <taxon>Bacillales</taxon>
        <taxon>Paenibacillaceae</taxon>
        <taxon>Paenibacillus</taxon>
    </lineage>
</organism>
<dbReference type="InterPro" id="IPR058240">
    <property type="entry name" value="rSAM_sf"/>
</dbReference>
<dbReference type="EMBL" id="MKQP01000023">
    <property type="protein sequence ID" value="OMD31014.1"/>
    <property type="molecule type" value="Genomic_DNA"/>
</dbReference>
<dbReference type="NCBIfam" id="TIGR04085">
    <property type="entry name" value="rSAM_more_4Fe4S"/>
    <property type="match status" value="1"/>
</dbReference>
<dbReference type="InterPro" id="IPR013785">
    <property type="entry name" value="Aldolase_TIM"/>
</dbReference>
<dbReference type="SFLD" id="SFLDG01384">
    <property type="entry name" value="thioether_bond_formation_requi"/>
    <property type="match status" value="1"/>
</dbReference>
<dbReference type="SFLD" id="SFLDG01067">
    <property type="entry name" value="SPASM/twitch_domain_containing"/>
    <property type="match status" value="1"/>
</dbReference>
<dbReference type="KEGG" id="pod:PODO_30240"/>
<dbReference type="Gene3D" id="3.20.20.70">
    <property type="entry name" value="Aldolase class I"/>
    <property type="match status" value="1"/>
</dbReference>
<dbReference type="InterPro" id="IPR023885">
    <property type="entry name" value="4Fe4S-binding_SPASM_dom"/>
</dbReference>
<name>A0A1R0X8R4_9BACL</name>
<dbReference type="SFLD" id="SFLDS00029">
    <property type="entry name" value="Radical_SAM"/>
    <property type="match status" value="1"/>
</dbReference>
<dbReference type="CDD" id="cd01335">
    <property type="entry name" value="Radical_SAM"/>
    <property type="match status" value="1"/>
</dbReference>
<evidence type="ECO:0000256" key="4">
    <source>
        <dbReference type="ARBA" id="ARBA00023004"/>
    </source>
</evidence>
<accession>A0A1R0X8R4</accession>
<dbReference type="InterPro" id="IPR023867">
    <property type="entry name" value="Sulphatase_maturase_rSAM"/>
</dbReference>
<dbReference type="SUPFAM" id="SSF102114">
    <property type="entry name" value="Radical SAM enzymes"/>
    <property type="match status" value="1"/>
</dbReference>
<dbReference type="AlphaFoldDB" id="A0A1R0X8R4"/>
<reference evidence="7 8" key="1">
    <citation type="submission" date="2016-10" db="EMBL/GenBank/DDBJ databases">
        <title>Paenibacillus species isolates.</title>
        <authorList>
            <person name="Beno S.M."/>
        </authorList>
    </citation>
    <scope>NUCLEOTIDE SEQUENCE [LARGE SCALE GENOMIC DNA]</scope>
    <source>
        <strain evidence="7 8">FSL H7-0604</strain>
    </source>
</reference>
<dbReference type="GO" id="GO:0046872">
    <property type="term" value="F:metal ion binding"/>
    <property type="evidence" value="ECO:0007669"/>
    <property type="project" value="UniProtKB-KW"/>
</dbReference>
<evidence type="ECO:0000256" key="5">
    <source>
        <dbReference type="ARBA" id="ARBA00023014"/>
    </source>
</evidence>
<evidence type="ECO:0000256" key="3">
    <source>
        <dbReference type="ARBA" id="ARBA00022723"/>
    </source>
</evidence>
<evidence type="ECO:0000256" key="1">
    <source>
        <dbReference type="ARBA" id="ARBA00001966"/>
    </source>
</evidence>
<comment type="similarity">
    <text evidence="6">Belongs to the radical SAM superfamily. Anaerobic sulfatase-maturating enzyme family.</text>
</comment>
<protein>
    <submittedName>
        <fullName evidence="7">Radical SAM/SPASM domain-containing protein</fullName>
    </submittedName>
</protein>
<evidence type="ECO:0000256" key="6">
    <source>
        <dbReference type="ARBA" id="ARBA00023601"/>
    </source>
</evidence>
<dbReference type="InterPro" id="IPR007197">
    <property type="entry name" value="rSAM"/>
</dbReference>
<dbReference type="GO" id="GO:0051536">
    <property type="term" value="F:iron-sulfur cluster binding"/>
    <property type="evidence" value="ECO:0007669"/>
    <property type="project" value="UniProtKB-KW"/>
</dbReference>
<comment type="caution">
    <text evidence="7">The sequence shown here is derived from an EMBL/GenBank/DDBJ whole genome shotgun (WGS) entry which is preliminary data.</text>
</comment>
<dbReference type="SFLD" id="SFLDG01386">
    <property type="entry name" value="main_SPASM_domain-containing"/>
    <property type="match status" value="1"/>
</dbReference>
<proteinExistence type="inferred from homology"/>
<gene>
    <name evidence="7" type="ORF">BJP51_01310</name>
</gene>
<dbReference type="PANTHER" id="PTHR43273:SF3">
    <property type="entry name" value="ANAEROBIC SULFATASE-MATURATING ENZYME HOMOLOG ASLB-RELATED"/>
    <property type="match status" value="1"/>
</dbReference>